<accession>A0ABS1RT08</accession>
<dbReference type="Proteomes" id="UP000604473">
    <property type="component" value="Unassembled WGS sequence"/>
</dbReference>
<organism evidence="1 2">
    <name type="scientific">Rhodovulum sulfidophilum</name>
    <name type="common">Rhodobacter sulfidophilus</name>
    <dbReference type="NCBI Taxonomy" id="35806"/>
    <lineage>
        <taxon>Bacteria</taxon>
        <taxon>Pseudomonadati</taxon>
        <taxon>Pseudomonadota</taxon>
        <taxon>Alphaproteobacteria</taxon>
        <taxon>Rhodobacterales</taxon>
        <taxon>Paracoccaceae</taxon>
        <taxon>Rhodovulum</taxon>
    </lineage>
</organism>
<dbReference type="EMBL" id="JAESJJ010000006">
    <property type="protein sequence ID" value="MBL3608662.1"/>
    <property type="molecule type" value="Genomic_DNA"/>
</dbReference>
<reference evidence="1 2" key="1">
    <citation type="submission" date="2021-01" db="EMBL/GenBank/DDBJ databases">
        <title>Draft genomes of Rhodovulum sulfidophilum.</title>
        <authorList>
            <person name="Guzman M.S."/>
        </authorList>
    </citation>
    <scope>NUCLEOTIDE SEQUENCE [LARGE SCALE GENOMIC DNA]</scope>
    <source>
        <strain evidence="1 2">AB35</strain>
    </source>
</reference>
<keyword evidence="2" id="KW-1185">Reference proteome</keyword>
<evidence type="ECO:0000313" key="2">
    <source>
        <dbReference type="Proteomes" id="UP000604473"/>
    </source>
</evidence>
<evidence type="ECO:0008006" key="3">
    <source>
        <dbReference type="Google" id="ProtNLM"/>
    </source>
</evidence>
<gene>
    <name evidence="1" type="ORF">JMM60_07550</name>
</gene>
<comment type="caution">
    <text evidence="1">The sequence shown here is derived from an EMBL/GenBank/DDBJ whole genome shotgun (WGS) entry which is preliminary data.</text>
</comment>
<dbReference type="RefSeq" id="WP_202248395.1">
    <property type="nucleotide sequence ID" value="NZ_JAESJJ010000006.1"/>
</dbReference>
<sequence>MGTIMQRRKKDGATSYTAVIRKKKGGKVVLTLTETFKSETAAERWIRKTERALSQLVCPQKSCPS</sequence>
<name>A0ABS1RT08_RHOSU</name>
<evidence type="ECO:0000313" key="1">
    <source>
        <dbReference type="EMBL" id="MBL3608662.1"/>
    </source>
</evidence>
<protein>
    <recommendedName>
        <fullName evidence="3">AP2-like integrase N-terminal domain-containing protein</fullName>
    </recommendedName>
</protein>
<proteinExistence type="predicted"/>